<feature type="compositionally biased region" description="Acidic residues" evidence="6">
    <location>
        <begin position="1137"/>
        <end position="1151"/>
    </location>
</feature>
<feature type="compositionally biased region" description="Low complexity" evidence="6">
    <location>
        <begin position="960"/>
        <end position="980"/>
    </location>
</feature>
<dbReference type="Gene3D" id="3.40.395.10">
    <property type="entry name" value="Adenoviral Proteinase, Chain A"/>
    <property type="match status" value="1"/>
</dbReference>
<dbReference type="InterPro" id="IPR003653">
    <property type="entry name" value="Peptidase_C48_C"/>
</dbReference>
<evidence type="ECO:0000256" key="2">
    <source>
        <dbReference type="ARBA" id="ARBA00022553"/>
    </source>
</evidence>
<feature type="region of interest" description="Disordered" evidence="6">
    <location>
        <begin position="215"/>
        <end position="240"/>
    </location>
</feature>
<keyword evidence="4" id="KW-0833">Ubl conjugation pathway</keyword>
<feature type="compositionally biased region" description="Low complexity" evidence="6">
    <location>
        <begin position="11"/>
        <end position="26"/>
    </location>
</feature>
<evidence type="ECO:0000259" key="7">
    <source>
        <dbReference type="PROSITE" id="PS50600"/>
    </source>
</evidence>
<evidence type="ECO:0000256" key="4">
    <source>
        <dbReference type="ARBA" id="ARBA00022786"/>
    </source>
</evidence>
<keyword evidence="2" id="KW-0597">Phosphoprotein</keyword>
<evidence type="ECO:0000313" key="9">
    <source>
        <dbReference type="Proteomes" id="UP001363622"/>
    </source>
</evidence>
<feature type="compositionally biased region" description="Basic and acidic residues" evidence="6">
    <location>
        <begin position="412"/>
        <end position="422"/>
    </location>
</feature>
<dbReference type="SUPFAM" id="SSF54001">
    <property type="entry name" value="Cysteine proteinases"/>
    <property type="match status" value="1"/>
</dbReference>
<dbReference type="PROSITE" id="PS50600">
    <property type="entry name" value="ULP_PROTEASE"/>
    <property type="match status" value="1"/>
</dbReference>
<feature type="compositionally biased region" description="Polar residues" evidence="6">
    <location>
        <begin position="1"/>
        <end position="10"/>
    </location>
</feature>
<feature type="region of interest" description="Disordered" evidence="6">
    <location>
        <begin position="397"/>
        <end position="424"/>
    </location>
</feature>
<organism evidence="8 9">
    <name type="scientific">Phyllosticta citriasiana</name>
    <dbReference type="NCBI Taxonomy" id="595635"/>
    <lineage>
        <taxon>Eukaryota</taxon>
        <taxon>Fungi</taxon>
        <taxon>Dikarya</taxon>
        <taxon>Ascomycota</taxon>
        <taxon>Pezizomycotina</taxon>
        <taxon>Dothideomycetes</taxon>
        <taxon>Dothideomycetes incertae sedis</taxon>
        <taxon>Botryosphaeriales</taxon>
        <taxon>Phyllostictaceae</taxon>
        <taxon>Phyllosticta</taxon>
    </lineage>
</organism>
<evidence type="ECO:0000256" key="5">
    <source>
        <dbReference type="ARBA" id="ARBA00022801"/>
    </source>
</evidence>
<feature type="compositionally biased region" description="Polar residues" evidence="6">
    <location>
        <begin position="656"/>
        <end position="665"/>
    </location>
</feature>
<feature type="compositionally biased region" description="Basic residues" evidence="6">
    <location>
        <begin position="397"/>
        <end position="411"/>
    </location>
</feature>
<evidence type="ECO:0000256" key="3">
    <source>
        <dbReference type="ARBA" id="ARBA00022670"/>
    </source>
</evidence>
<gene>
    <name evidence="8" type="ORF">IWZ03DRAFT_433312</name>
</gene>
<feature type="compositionally biased region" description="Basic and acidic residues" evidence="6">
    <location>
        <begin position="981"/>
        <end position="995"/>
    </location>
</feature>
<feature type="compositionally biased region" description="Acidic residues" evidence="6">
    <location>
        <begin position="1059"/>
        <end position="1074"/>
    </location>
</feature>
<evidence type="ECO:0000256" key="6">
    <source>
        <dbReference type="SAM" id="MobiDB-lite"/>
    </source>
</evidence>
<feature type="compositionally biased region" description="Basic and acidic residues" evidence="6">
    <location>
        <begin position="939"/>
        <end position="951"/>
    </location>
</feature>
<feature type="region of interest" description="Disordered" evidence="6">
    <location>
        <begin position="1"/>
        <end position="103"/>
    </location>
</feature>
<dbReference type="EMBL" id="JBBPHU010000014">
    <property type="protein sequence ID" value="KAK7510289.1"/>
    <property type="molecule type" value="Genomic_DNA"/>
</dbReference>
<comment type="caution">
    <text evidence="8">The sequence shown here is derived from an EMBL/GenBank/DDBJ whole genome shotgun (WGS) entry which is preliminary data.</text>
</comment>
<protein>
    <recommendedName>
        <fullName evidence="7">Ubiquitin-like protease family profile domain-containing protein</fullName>
    </recommendedName>
</protein>
<dbReference type="InterPro" id="IPR051947">
    <property type="entry name" value="Sentrin-specific_protease"/>
</dbReference>
<keyword evidence="9" id="KW-1185">Reference proteome</keyword>
<feature type="compositionally biased region" description="Basic and acidic residues" evidence="6">
    <location>
        <begin position="812"/>
        <end position="831"/>
    </location>
</feature>
<feature type="compositionally biased region" description="Polar residues" evidence="6">
    <location>
        <begin position="221"/>
        <end position="230"/>
    </location>
</feature>
<dbReference type="PANTHER" id="PTHR46896:SF3">
    <property type="entry name" value="FI06413P-RELATED"/>
    <property type="match status" value="1"/>
</dbReference>
<accession>A0ABR1KBA0</accession>
<feature type="compositionally biased region" description="Basic and acidic residues" evidence="6">
    <location>
        <begin position="1082"/>
        <end position="1099"/>
    </location>
</feature>
<feature type="compositionally biased region" description="Basic and acidic residues" evidence="6">
    <location>
        <begin position="634"/>
        <end position="644"/>
    </location>
</feature>
<dbReference type="InterPro" id="IPR038765">
    <property type="entry name" value="Papain-like_cys_pep_sf"/>
</dbReference>
<feature type="domain" description="Ubiquitin-like protease family profile" evidence="7">
    <location>
        <begin position="510"/>
        <end position="767"/>
    </location>
</feature>
<feature type="compositionally biased region" description="Polar residues" evidence="6">
    <location>
        <begin position="621"/>
        <end position="633"/>
    </location>
</feature>
<comment type="similarity">
    <text evidence="1">Belongs to the peptidase C48 family.</text>
</comment>
<dbReference type="PANTHER" id="PTHR46896">
    <property type="entry name" value="SENTRIN-SPECIFIC PROTEASE"/>
    <property type="match status" value="1"/>
</dbReference>
<dbReference type="Proteomes" id="UP001363622">
    <property type="component" value="Unassembled WGS sequence"/>
</dbReference>
<reference evidence="8 9" key="1">
    <citation type="submission" date="2024-04" db="EMBL/GenBank/DDBJ databases">
        <title>Phyllosticta paracitricarpa is synonymous to the EU quarantine fungus P. citricarpa based on phylogenomic analyses.</title>
        <authorList>
            <consortium name="Lawrence Berkeley National Laboratory"/>
            <person name="Van Ingen-Buijs V.A."/>
            <person name="Van Westerhoven A.C."/>
            <person name="Haridas S."/>
            <person name="Skiadas P."/>
            <person name="Martin F."/>
            <person name="Groenewald J.Z."/>
            <person name="Crous P.W."/>
            <person name="Seidl M.F."/>
        </authorList>
    </citation>
    <scope>NUCLEOTIDE SEQUENCE [LARGE SCALE GENOMIC DNA]</scope>
    <source>
        <strain evidence="8 9">CBS 123371</strain>
    </source>
</reference>
<feature type="region of interest" description="Disordered" evidence="6">
    <location>
        <begin position="809"/>
        <end position="1183"/>
    </location>
</feature>
<sequence>MSNPHQNGAKRQQQQQHQLHAALARASSERGASPDLLQPTSSTRPSKRLKTEAMHRSQSSPAAPTVDLTEDVLPSTLSSRQHAGAVGHHRKTNKAHSTDSDSAVEVKYQSGAFPTDEYGAVHDRINSFKHNKRHHEECGSTQQRLKLATESAEKEPAQHLRSVDRLMKEISEPGTTPDIGTFSPGSRYMSKTEHFQSGKEYFAHRAVTERQKFLKKPGLSNEGTGRQTQSPKKEHKSSLPFSITSLAKPPMAAPNGWWKLDVFSVGSTNIFNKDGGLALAYQPKQSRYEVVNKDGPIVQGEGRLFLDTESIEEIASSLEYPWRVQVLYHRRERWQRFTFSHKSDFLAFLTYLEENSLDKKLVRKTAKEMQNIFQTQGPYVSHHPNEHDRELALLKRRTRQHDQRPHHHRSDHHADTRRERPQKLVSQMRPEIEKTPDEFEPPWMNQPGQKDHRLTRSTDRIADNGYPSNRWAIKKDQPVVPTPPKLSEDPGFGSEWLRPVVFPSSGRYQSEVCFSDLKKLDDGEFWNDSLISFCMAWSLHQAKVQHGFEECRIHIFSTFFCTKLWEQPTTNGINYDAVKRWTAKIDLFSCDFIVVPVNDAEHWHLAIIVNMKNADKRPNNEAPSSDETAQADKTQPRSELKTRLIETLGTGKSGKLSAQSNSRLSSPVKDAAKKRPIGDPNRQVIVQTHRLPYTDRSSISILVFDSLGATHPKTVRTLKQYIIAEARSKRGLELTAQDIQGINAKEIPLQPNGYDCGVFVCGYFDKFIRDPDSFVHKVMHREMDHVADWPDLDPLKMRRATLDTLLQLQRQHQMERREQKKKRLEEAEKKKGATPKEALPEKPSIDSPKPNTPPVTSPPQSSAELSASVQEIVPEKPGNKPLRYRSPEVVIPTKARTPSADPPAEHAAAGTSWPSPEQTAADKPFIKRSNDDDVMMVDRPSKKSRIVERTSKSPNKKSKSPQPKSRQGQSEASNAEAHSAAGDKREISAEFDRAFIAKRPSRNRPTLELGSMVPESPPAMQTESRHYPRERRRSLNFYQNEYNPRKVHKIPRVRAPIENEYDDEDDDSIEDPSEVDLVGHPQHQEDQQRQWHANEKDFGSNEVYASSEMQESQQIQGDPHAWMKQLWDSANRGIQEAESELGMDSESEESDVNPLREGPLAYDRPRRPEGPEGPEVISLDDDD</sequence>
<evidence type="ECO:0000313" key="8">
    <source>
        <dbReference type="EMBL" id="KAK7510289.1"/>
    </source>
</evidence>
<feature type="compositionally biased region" description="Polar residues" evidence="6">
    <location>
        <begin position="1103"/>
        <end position="1116"/>
    </location>
</feature>
<proteinExistence type="inferred from homology"/>
<keyword evidence="3" id="KW-0645">Protease</keyword>
<evidence type="ECO:0000256" key="1">
    <source>
        <dbReference type="ARBA" id="ARBA00005234"/>
    </source>
</evidence>
<dbReference type="Pfam" id="PF02902">
    <property type="entry name" value="Peptidase_C48"/>
    <property type="match status" value="1"/>
</dbReference>
<keyword evidence="5" id="KW-0378">Hydrolase</keyword>
<feature type="region of interest" description="Disordered" evidence="6">
    <location>
        <begin position="615"/>
        <end position="676"/>
    </location>
</feature>
<name>A0ABR1KBA0_9PEZI</name>